<comment type="subcellular location">
    <subcellularLocation>
        <location evidence="1">Membrane</location>
        <topology evidence="1">Multi-pass membrane protein</topology>
    </subcellularLocation>
</comment>
<dbReference type="InterPro" id="IPR018108">
    <property type="entry name" value="MCP_transmembrane"/>
</dbReference>
<protein>
    <submittedName>
        <fullName evidence="11">ADP/ATP translocase</fullName>
    </submittedName>
</protein>
<dbReference type="Gene3D" id="1.50.40.10">
    <property type="entry name" value="Mitochondrial carrier domain"/>
    <property type="match status" value="1"/>
</dbReference>
<evidence type="ECO:0000313" key="10">
    <source>
        <dbReference type="Proteomes" id="UP000272942"/>
    </source>
</evidence>
<evidence type="ECO:0000256" key="7">
    <source>
        <dbReference type="PROSITE-ProRule" id="PRU00282"/>
    </source>
</evidence>
<dbReference type="GO" id="GO:0055085">
    <property type="term" value="P:transmembrane transport"/>
    <property type="evidence" value="ECO:0007669"/>
    <property type="project" value="InterPro"/>
</dbReference>
<dbReference type="SUPFAM" id="SSF103506">
    <property type="entry name" value="Mitochondrial carrier"/>
    <property type="match status" value="1"/>
</dbReference>
<evidence type="ECO:0000256" key="5">
    <source>
        <dbReference type="ARBA" id="ARBA00022737"/>
    </source>
</evidence>
<keyword evidence="3 8" id="KW-0813">Transport</keyword>
<dbReference type="InterPro" id="IPR002067">
    <property type="entry name" value="MCP"/>
</dbReference>
<evidence type="ECO:0000256" key="8">
    <source>
        <dbReference type="RuleBase" id="RU000488"/>
    </source>
</evidence>
<comment type="similarity">
    <text evidence="2 8">Belongs to the mitochondrial carrier (TC 2.A.29) family.</text>
</comment>
<name>A0A183APQ0_9TREM</name>
<sequence>MRIRYGNLIDAIRTVCREEGIRTLYRGVQAATLGSIPYAGTAFLTFETLKEYRLNKHAHECGTRPEKLQPVENLVCGGFAGILGQTASYPLDIVRRRMQTAGVTVARFHDLGY</sequence>
<dbReference type="OrthoDB" id="6143803at2759"/>
<dbReference type="WBParaSite" id="ECPE_0000896301-mRNA-1">
    <property type="protein sequence ID" value="ECPE_0000896301-mRNA-1"/>
    <property type="gene ID" value="ECPE_0000896301"/>
</dbReference>
<reference evidence="11" key="1">
    <citation type="submission" date="2016-06" db="UniProtKB">
        <authorList>
            <consortium name="WormBaseParasite"/>
        </authorList>
    </citation>
    <scope>IDENTIFICATION</scope>
</reference>
<dbReference type="InterPro" id="IPR023395">
    <property type="entry name" value="MCP_dom_sf"/>
</dbReference>
<dbReference type="PROSITE" id="PS50920">
    <property type="entry name" value="SOLCAR"/>
    <property type="match status" value="1"/>
</dbReference>
<gene>
    <name evidence="9" type="ORF">ECPE_LOCUS8935</name>
</gene>
<keyword evidence="6 7" id="KW-0472">Membrane</keyword>
<evidence type="ECO:0000256" key="1">
    <source>
        <dbReference type="ARBA" id="ARBA00004141"/>
    </source>
</evidence>
<keyword evidence="5" id="KW-0677">Repeat</keyword>
<dbReference type="Proteomes" id="UP000272942">
    <property type="component" value="Unassembled WGS sequence"/>
</dbReference>
<evidence type="ECO:0000313" key="9">
    <source>
        <dbReference type="EMBL" id="VDP84445.1"/>
    </source>
</evidence>
<proteinExistence type="inferred from homology"/>
<evidence type="ECO:0000256" key="3">
    <source>
        <dbReference type="ARBA" id="ARBA00022448"/>
    </source>
</evidence>
<reference evidence="9 10" key="2">
    <citation type="submission" date="2018-11" db="EMBL/GenBank/DDBJ databases">
        <authorList>
            <consortium name="Pathogen Informatics"/>
        </authorList>
    </citation>
    <scope>NUCLEOTIDE SEQUENCE [LARGE SCALE GENOMIC DNA]</scope>
    <source>
        <strain evidence="9 10">Egypt</strain>
    </source>
</reference>
<accession>A0A183APQ0</accession>
<dbReference type="AlphaFoldDB" id="A0A183APQ0"/>
<dbReference type="GO" id="GO:0016020">
    <property type="term" value="C:membrane"/>
    <property type="evidence" value="ECO:0007669"/>
    <property type="project" value="UniProtKB-SubCell"/>
</dbReference>
<feature type="repeat" description="Solcar" evidence="7">
    <location>
        <begin position="1"/>
        <end position="52"/>
    </location>
</feature>
<dbReference type="EMBL" id="UZAN01046667">
    <property type="protein sequence ID" value="VDP84445.1"/>
    <property type="molecule type" value="Genomic_DNA"/>
</dbReference>
<keyword evidence="10" id="KW-1185">Reference proteome</keyword>
<evidence type="ECO:0000256" key="6">
    <source>
        <dbReference type="ARBA" id="ARBA00023136"/>
    </source>
</evidence>
<evidence type="ECO:0000256" key="2">
    <source>
        <dbReference type="ARBA" id="ARBA00006375"/>
    </source>
</evidence>
<evidence type="ECO:0000313" key="11">
    <source>
        <dbReference type="WBParaSite" id="ECPE_0000896301-mRNA-1"/>
    </source>
</evidence>
<evidence type="ECO:0000256" key="4">
    <source>
        <dbReference type="ARBA" id="ARBA00022692"/>
    </source>
</evidence>
<keyword evidence="4 7" id="KW-0812">Transmembrane</keyword>
<dbReference type="PRINTS" id="PR00926">
    <property type="entry name" value="MITOCARRIER"/>
</dbReference>
<dbReference type="Pfam" id="PF00153">
    <property type="entry name" value="Mito_carr"/>
    <property type="match status" value="2"/>
</dbReference>
<organism evidence="11">
    <name type="scientific">Echinostoma caproni</name>
    <dbReference type="NCBI Taxonomy" id="27848"/>
    <lineage>
        <taxon>Eukaryota</taxon>
        <taxon>Metazoa</taxon>
        <taxon>Spiralia</taxon>
        <taxon>Lophotrochozoa</taxon>
        <taxon>Platyhelminthes</taxon>
        <taxon>Trematoda</taxon>
        <taxon>Digenea</taxon>
        <taxon>Plagiorchiida</taxon>
        <taxon>Echinostomata</taxon>
        <taxon>Echinostomatoidea</taxon>
        <taxon>Echinostomatidae</taxon>
        <taxon>Echinostoma</taxon>
    </lineage>
</organism>
<dbReference type="PANTHER" id="PTHR24089">
    <property type="entry name" value="SOLUTE CARRIER FAMILY 25"/>
    <property type="match status" value="1"/>
</dbReference>